<organism evidence="2 3">
    <name type="scientific">Halosimplex pelagicum</name>
    <dbReference type="NCBI Taxonomy" id="869886"/>
    <lineage>
        <taxon>Archaea</taxon>
        <taxon>Methanobacteriati</taxon>
        <taxon>Methanobacteriota</taxon>
        <taxon>Stenosarchaea group</taxon>
        <taxon>Halobacteria</taxon>
        <taxon>Halobacteriales</taxon>
        <taxon>Haloarculaceae</taxon>
        <taxon>Halosimplex</taxon>
    </lineage>
</organism>
<protein>
    <submittedName>
        <fullName evidence="2">Uncharacterized protein</fullName>
    </submittedName>
</protein>
<evidence type="ECO:0000313" key="2">
    <source>
        <dbReference type="EMBL" id="QLH80988.1"/>
    </source>
</evidence>
<dbReference type="AlphaFoldDB" id="A0A7D5T3S5"/>
<proteinExistence type="predicted"/>
<accession>A0A7D5T3S5</accession>
<dbReference type="OrthoDB" id="386742at2157"/>
<dbReference type="KEGG" id="hpel:HZS54_04760"/>
<dbReference type="PROSITE" id="PS51318">
    <property type="entry name" value="TAT"/>
    <property type="match status" value="1"/>
</dbReference>
<keyword evidence="3" id="KW-1185">Reference proteome</keyword>
<dbReference type="RefSeq" id="WP_179920803.1">
    <property type="nucleotide sequence ID" value="NZ_CP058909.1"/>
</dbReference>
<dbReference type="EMBL" id="CP058909">
    <property type="protein sequence ID" value="QLH80988.1"/>
    <property type="molecule type" value="Genomic_DNA"/>
</dbReference>
<sequence>MNETPLSIDRRAFLQSAVAVAGGGLAAGGESEPTESVATIPTTPEEIRAAFDDVPRLDEPAPRQRRLANNYFPEEVVPKSGPVPDPRAGYTEVDVTVPRWVLASVYRDLNDWPETSRGAAVDQLLSVHSIHEHHVLPDGRDAAEVVVEAVEQGEP</sequence>
<dbReference type="GeneID" id="56081875"/>
<gene>
    <name evidence="2" type="ORF">HZS54_04760</name>
</gene>
<name>A0A7D5T3S5_9EURY</name>
<feature type="region of interest" description="Disordered" evidence="1">
    <location>
        <begin position="69"/>
        <end position="90"/>
    </location>
</feature>
<dbReference type="Proteomes" id="UP000509346">
    <property type="component" value="Chromosome"/>
</dbReference>
<reference evidence="2 3" key="1">
    <citation type="submission" date="2020-07" db="EMBL/GenBank/DDBJ databases">
        <title>Halosimplex litoreum sp. nov. and Halosimplex rubrum sp. nov., isolated from different salt environments.</title>
        <authorList>
            <person name="Cui H."/>
        </authorList>
    </citation>
    <scope>NUCLEOTIDE SEQUENCE [LARGE SCALE GENOMIC DNA]</scope>
    <source>
        <strain evidence="2 3">R2</strain>
    </source>
</reference>
<evidence type="ECO:0000256" key="1">
    <source>
        <dbReference type="SAM" id="MobiDB-lite"/>
    </source>
</evidence>
<evidence type="ECO:0000313" key="3">
    <source>
        <dbReference type="Proteomes" id="UP000509346"/>
    </source>
</evidence>
<dbReference type="InterPro" id="IPR006311">
    <property type="entry name" value="TAT_signal"/>
</dbReference>